<evidence type="ECO:0000256" key="5">
    <source>
        <dbReference type="ARBA" id="ARBA00022519"/>
    </source>
</evidence>
<evidence type="ECO:0000313" key="13">
    <source>
        <dbReference type="Proteomes" id="UP000469724"/>
    </source>
</evidence>
<comment type="subcellular location">
    <subcellularLocation>
        <location evidence="1">Cell inner membrane</location>
        <topology evidence="1">Single-pass type II membrane protein</topology>
    </subcellularLocation>
    <subcellularLocation>
        <location evidence="10">Cell membrane</location>
        <topology evidence="10">Single-pass type II membrane protein</topology>
    </subcellularLocation>
</comment>
<proteinExistence type="inferred from homology"/>
<comment type="caution">
    <text evidence="12">The sequence shown here is derived from an EMBL/GenBank/DDBJ whole genome shotgun (WGS) entry which is preliminary data.</text>
</comment>
<evidence type="ECO:0000256" key="4">
    <source>
        <dbReference type="ARBA" id="ARBA00022475"/>
    </source>
</evidence>
<dbReference type="EMBL" id="JAAGRQ010000066">
    <property type="protein sequence ID" value="NDY57878.1"/>
    <property type="molecule type" value="Genomic_DNA"/>
</dbReference>
<dbReference type="NCBIfam" id="TIGR02801">
    <property type="entry name" value="tolR"/>
    <property type="match status" value="1"/>
</dbReference>
<evidence type="ECO:0000256" key="9">
    <source>
        <dbReference type="ARBA" id="ARBA00023136"/>
    </source>
</evidence>
<dbReference type="RefSeq" id="WP_163302960.1">
    <property type="nucleotide sequence ID" value="NZ_JAAGRQ010000066.1"/>
</dbReference>
<dbReference type="GO" id="GO:0022857">
    <property type="term" value="F:transmembrane transporter activity"/>
    <property type="evidence" value="ECO:0007669"/>
    <property type="project" value="InterPro"/>
</dbReference>
<dbReference type="PANTHER" id="PTHR30558:SF12">
    <property type="entry name" value="BIOPOLYMER TRANSPORT PROTEIN EXBD"/>
    <property type="match status" value="1"/>
</dbReference>
<accession>A0A7K3NNV6</accession>
<evidence type="ECO:0000256" key="1">
    <source>
        <dbReference type="ARBA" id="ARBA00004249"/>
    </source>
</evidence>
<keyword evidence="13" id="KW-1185">Reference proteome</keyword>
<keyword evidence="4" id="KW-1003">Cell membrane</keyword>
<evidence type="ECO:0000313" key="12">
    <source>
        <dbReference type="EMBL" id="NDY57878.1"/>
    </source>
</evidence>
<keyword evidence="7 10" id="KW-0653">Protein transport</keyword>
<keyword evidence="9 11" id="KW-0472">Membrane</keyword>
<dbReference type="Pfam" id="PF02472">
    <property type="entry name" value="ExbD"/>
    <property type="match status" value="1"/>
</dbReference>
<dbReference type="Gene3D" id="3.30.420.270">
    <property type="match status" value="1"/>
</dbReference>
<dbReference type="InterPro" id="IPR003400">
    <property type="entry name" value="ExbD"/>
</dbReference>
<keyword evidence="5" id="KW-0997">Cell inner membrane</keyword>
<dbReference type="Proteomes" id="UP000469724">
    <property type="component" value="Unassembled WGS sequence"/>
</dbReference>
<keyword evidence="8 11" id="KW-1133">Transmembrane helix</keyword>
<gene>
    <name evidence="12" type="primary">tolR</name>
    <name evidence="12" type="ORF">G3N56_14170</name>
</gene>
<dbReference type="PANTHER" id="PTHR30558">
    <property type="entry name" value="EXBD MEMBRANE COMPONENT OF PMF-DRIVEN MACROMOLECULE IMPORT SYSTEM"/>
    <property type="match status" value="1"/>
</dbReference>
<keyword evidence="3 10" id="KW-0813">Transport</keyword>
<evidence type="ECO:0000256" key="10">
    <source>
        <dbReference type="RuleBase" id="RU003879"/>
    </source>
</evidence>
<dbReference type="GO" id="GO:0005886">
    <property type="term" value="C:plasma membrane"/>
    <property type="evidence" value="ECO:0007669"/>
    <property type="project" value="UniProtKB-SubCell"/>
</dbReference>
<dbReference type="GO" id="GO:0015031">
    <property type="term" value="P:protein transport"/>
    <property type="evidence" value="ECO:0007669"/>
    <property type="project" value="UniProtKB-KW"/>
</dbReference>
<sequence>MGVQIGGGQKTFMSEINVTPFVDVMLVLLIIFMVTAPMMTQGLEVDLPQTRTVSVLPTDSEHLVLTIKADGGIFLDTYQVTMADLQDHVKRLVADQKKTLFLRADKSVAYGVVVQVMGVVKAAGVDRLGVVAEEEKKETAAPKTRKP</sequence>
<protein>
    <submittedName>
        <fullName evidence="12">Protein TolR</fullName>
    </submittedName>
</protein>
<reference evidence="12 13" key="1">
    <citation type="submission" date="2020-02" db="EMBL/GenBank/DDBJ databases">
        <title>Comparative genomics of sulfur disproportionating microorganisms.</title>
        <authorList>
            <person name="Ward L.M."/>
            <person name="Bertran E."/>
            <person name="Johnston D.T."/>
        </authorList>
    </citation>
    <scope>NUCLEOTIDE SEQUENCE [LARGE SCALE GENOMIC DNA]</scope>
    <source>
        <strain evidence="12 13">DSM 3696</strain>
    </source>
</reference>
<feature type="transmembrane region" description="Helical" evidence="11">
    <location>
        <begin position="21"/>
        <end position="39"/>
    </location>
</feature>
<evidence type="ECO:0000256" key="7">
    <source>
        <dbReference type="ARBA" id="ARBA00022927"/>
    </source>
</evidence>
<evidence type="ECO:0000256" key="8">
    <source>
        <dbReference type="ARBA" id="ARBA00022989"/>
    </source>
</evidence>
<organism evidence="12 13">
    <name type="scientific">Desulfolutivibrio sulfodismutans</name>
    <dbReference type="NCBI Taxonomy" id="63561"/>
    <lineage>
        <taxon>Bacteria</taxon>
        <taxon>Pseudomonadati</taxon>
        <taxon>Thermodesulfobacteriota</taxon>
        <taxon>Desulfovibrionia</taxon>
        <taxon>Desulfovibrionales</taxon>
        <taxon>Desulfovibrionaceae</taxon>
        <taxon>Desulfolutivibrio</taxon>
    </lineage>
</organism>
<evidence type="ECO:0000256" key="6">
    <source>
        <dbReference type="ARBA" id="ARBA00022692"/>
    </source>
</evidence>
<keyword evidence="6 10" id="KW-0812">Transmembrane</keyword>
<evidence type="ECO:0000256" key="3">
    <source>
        <dbReference type="ARBA" id="ARBA00022448"/>
    </source>
</evidence>
<dbReference type="InterPro" id="IPR014168">
    <property type="entry name" value="Tol-Pal_TolR"/>
</dbReference>
<name>A0A7K3NNV6_9BACT</name>
<evidence type="ECO:0000256" key="11">
    <source>
        <dbReference type="SAM" id="Phobius"/>
    </source>
</evidence>
<dbReference type="AlphaFoldDB" id="A0A7K3NNV6"/>
<comment type="similarity">
    <text evidence="2 10">Belongs to the ExbD/TolR family.</text>
</comment>
<evidence type="ECO:0000256" key="2">
    <source>
        <dbReference type="ARBA" id="ARBA00005811"/>
    </source>
</evidence>